<evidence type="ECO:0000259" key="2">
    <source>
        <dbReference type="Pfam" id="PF02018"/>
    </source>
</evidence>
<dbReference type="InterPro" id="IPR008979">
    <property type="entry name" value="Galactose-bd-like_sf"/>
</dbReference>
<proteinExistence type="predicted"/>
<gene>
    <name evidence="3" type="ORF">OB236_14845</name>
</gene>
<evidence type="ECO:0000313" key="3">
    <source>
        <dbReference type="EMBL" id="MCU6793382.1"/>
    </source>
</evidence>
<feature type="non-terminal residue" evidence="3">
    <location>
        <position position="1"/>
    </location>
</feature>
<keyword evidence="1" id="KW-0378">Hydrolase</keyword>
<feature type="non-terminal residue" evidence="3">
    <location>
        <position position="427"/>
    </location>
</feature>
<evidence type="ECO:0000313" key="4">
    <source>
        <dbReference type="Proteomes" id="UP001652445"/>
    </source>
</evidence>
<sequence>MFIEHGETREGNSALQFSSGTPTGVGADSGMIQVDPGTTYTLSGWLSDSLSSGVIYIDWLEFNASNQLMVDGDGFGPTSKNQWEHGSKKFTTGASTVKLLVRVIVEGNATGNAFADVIELEKGERPIVLNGTFETNQARWNMGAPTMFIEHGETREGNSALQFSSGTPTGVGADSGMIQVDPGTTYTLSGWLSDSLSSGVIYIDWLEFNASNQLMVDGDGFGPISKNQWEHGSKKFTIGASTVKLLVRVIVEGNATGNAFADVIELEKGERPIVLNGTFETNQARWNMGAPTMFIEHGETREGNSALQFSSGTPTGVGADSGMIQVDPGTTYTLSGWLSDSLSSGVIYIDWLEFNASNQLMVDGDGFGPTSKNQWEHGSKKFTTGASTVKLLVRVIVEGNATGNAFADVIELVKGERPVVLNGTFET</sequence>
<protein>
    <submittedName>
        <fullName evidence="3">Carbohydrate binding domain-containing protein</fullName>
    </submittedName>
</protein>
<dbReference type="EMBL" id="JAOQIO010000048">
    <property type="protein sequence ID" value="MCU6793382.1"/>
    <property type="molecule type" value="Genomic_DNA"/>
</dbReference>
<dbReference type="Gene3D" id="2.60.120.260">
    <property type="entry name" value="Galactose-binding domain-like"/>
    <property type="match status" value="3"/>
</dbReference>
<comment type="caution">
    <text evidence="3">The sequence shown here is derived from an EMBL/GenBank/DDBJ whole genome shotgun (WGS) entry which is preliminary data.</text>
</comment>
<keyword evidence="4" id="KW-1185">Reference proteome</keyword>
<dbReference type="Proteomes" id="UP001652445">
    <property type="component" value="Unassembled WGS sequence"/>
</dbReference>
<dbReference type="RefSeq" id="WP_262684683.1">
    <property type="nucleotide sequence ID" value="NZ_JAOQIO010000048.1"/>
</dbReference>
<accession>A0ABT2UFG4</accession>
<name>A0ABT2UFG4_9BACL</name>
<evidence type="ECO:0000256" key="1">
    <source>
        <dbReference type="ARBA" id="ARBA00022801"/>
    </source>
</evidence>
<feature type="domain" description="CBM-cenC" evidence="2">
    <location>
        <begin position="127"/>
        <end position="251"/>
    </location>
</feature>
<dbReference type="SUPFAM" id="SSF49785">
    <property type="entry name" value="Galactose-binding domain-like"/>
    <property type="match status" value="2"/>
</dbReference>
<feature type="domain" description="CBM-cenC" evidence="2">
    <location>
        <begin position="273"/>
        <end position="397"/>
    </location>
</feature>
<dbReference type="InterPro" id="IPR003305">
    <property type="entry name" value="CenC_carb-bd"/>
</dbReference>
<reference evidence="3 4" key="1">
    <citation type="submission" date="2022-09" db="EMBL/GenBank/DDBJ databases">
        <authorList>
            <person name="Han X.L."/>
            <person name="Wang Q."/>
            <person name="Lu T."/>
        </authorList>
    </citation>
    <scope>NUCLEOTIDE SEQUENCE [LARGE SCALE GENOMIC DNA]</scope>
    <source>
        <strain evidence="3 4">WQ 127069</strain>
    </source>
</reference>
<dbReference type="Pfam" id="PF02018">
    <property type="entry name" value="CBM_4_9"/>
    <property type="match status" value="2"/>
</dbReference>
<organism evidence="3 4">
    <name type="scientific">Paenibacillus baimaensis</name>
    <dbReference type="NCBI Taxonomy" id="2982185"/>
    <lineage>
        <taxon>Bacteria</taxon>
        <taxon>Bacillati</taxon>
        <taxon>Bacillota</taxon>
        <taxon>Bacilli</taxon>
        <taxon>Bacillales</taxon>
        <taxon>Paenibacillaceae</taxon>
        <taxon>Paenibacillus</taxon>
    </lineage>
</organism>